<sequence>MDSRQQTVIADIKQAIAQLLERLDQRKHAADIVKRTTLQAGIHDYARFSYKKGEILLYTDTDNKEVSLRYEGAAVPDYPQTTEDVTALQPLMDEALQQILATYDDAPILDYHFTIAGGFLTPAGKINTVPLTYISQQKKTRLLENITIYLQQKITGGQYPTKDLQTFFLSRHLLDNRLFPSPDIPEIIAVFEKILQLNKQHKEQQRQHRYYIITALRHWAEEDFLPQFYDVEHNAYQPAIYTRRPGGPAADPQQLELLLYAAVMIIKYEPNYARATGTGFVERAGELGSARAGQLLKTGSGAADAVYADEQVACSANDVFATISIQIKKEGATAYRNALQFILRMLQQEFPYSYEIRLKSSVKQFLPLKGLGKTATHRFFANALQYPELFPVLETYAATVIQREYEWYNDAEAELCAMPGTYAVFGLGLAGDRYFPLVSDYMQRVDSEHQSVQNVFTRQLAVQYGVHAGTVPVLVKCLLACQDHKPMKELGGMESAELLPLLVQCLQPLQGYEAEHVAYFIWGGKEKLAARAKKHAALQEVLALTART</sequence>
<evidence type="ECO:0000313" key="2">
    <source>
        <dbReference type="Proteomes" id="UP000281028"/>
    </source>
</evidence>
<keyword evidence="2" id="KW-1185">Reference proteome</keyword>
<name>A0A3S1JDN1_9BACT</name>
<dbReference type="OrthoDB" id="1089802at2"/>
<dbReference type="EMBL" id="RIAR02000001">
    <property type="protein sequence ID" value="NSL86866.1"/>
    <property type="molecule type" value="Genomic_DNA"/>
</dbReference>
<dbReference type="Pfam" id="PF19635">
    <property type="entry name" value="DUF6138"/>
    <property type="match status" value="1"/>
</dbReference>
<dbReference type="InterPro" id="IPR046136">
    <property type="entry name" value="DUF6138"/>
</dbReference>
<proteinExistence type="predicted"/>
<accession>A0A3S1JDN1</accession>
<gene>
    <name evidence="1" type="ORF">ECE50_008495</name>
</gene>
<comment type="caution">
    <text evidence="1">The sequence shown here is derived from an EMBL/GenBank/DDBJ whole genome shotgun (WGS) entry which is preliminary data.</text>
</comment>
<reference evidence="1" key="1">
    <citation type="submission" date="2020-05" db="EMBL/GenBank/DDBJ databases">
        <title>Chitinophaga laudate sp. nov., isolated from a tropical peat swamp.</title>
        <authorList>
            <person name="Goh C.B.S."/>
            <person name="Lee M.S."/>
            <person name="Parimannan S."/>
            <person name="Pasbakhsh P."/>
            <person name="Yule C.M."/>
            <person name="Rajandas H."/>
            <person name="Loke S."/>
            <person name="Croft L."/>
            <person name="Tan J.B.L."/>
        </authorList>
    </citation>
    <scope>NUCLEOTIDE SEQUENCE</scope>
    <source>
        <strain evidence="1">Mgbs1</strain>
    </source>
</reference>
<dbReference type="Proteomes" id="UP000281028">
    <property type="component" value="Unassembled WGS sequence"/>
</dbReference>
<protein>
    <submittedName>
        <fullName evidence="1">Uncharacterized protein</fullName>
    </submittedName>
</protein>
<dbReference type="AlphaFoldDB" id="A0A3S1JDN1"/>
<evidence type="ECO:0000313" key="1">
    <source>
        <dbReference type="EMBL" id="NSL86866.1"/>
    </source>
</evidence>
<organism evidence="1 2">
    <name type="scientific">Chitinophaga solisilvae</name>
    <dbReference type="NCBI Taxonomy" id="1233460"/>
    <lineage>
        <taxon>Bacteria</taxon>
        <taxon>Pseudomonadati</taxon>
        <taxon>Bacteroidota</taxon>
        <taxon>Chitinophagia</taxon>
        <taxon>Chitinophagales</taxon>
        <taxon>Chitinophagaceae</taxon>
        <taxon>Chitinophaga</taxon>
    </lineage>
</organism>